<keyword evidence="2" id="KW-1185">Reference proteome</keyword>
<proteinExistence type="predicted"/>
<protein>
    <submittedName>
        <fullName evidence="1">Uncharacterized protein</fullName>
    </submittedName>
</protein>
<reference evidence="1" key="1">
    <citation type="submission" date="2023-03" db="EMBL/GenBank/DDBJ databases">
        <title>Massive genome expansion in bonnet fungi (Mycena s.s.) driven by repeated elements and novel gene families across ecological guilds.</title>
        <authorList>
            <consortium name="Lawrence Berkeley National Laboratory"/>
            <person name="Harder C.B."/>
            <person name="Miyauchi S."/>
            <person name="Viragh M."/>
            <person name="Kuo A."/>
            <person name="Thoen E."/>
            <person name="Andreopoulos B."/>
            <person name="Lu D."/>
            <person name="Skrede I."/>
            <person name="Drula E."/>
            <person name="Henrissat B."/>
            <person name="Morin E."/>
            <person name="Kohler A."/>
            <person name="Barry K."/>
            <person name="LaButti K."/>
            <person name="Morin E."/>
            <person name="Salamov A."/>
            <person name="Lipzen A."/>
            <person name="Mereny Z."/>
            <person name="Hegedus B."/>
            <person name="Baldrian P."/>
            <person name="Stursova M."/>
            <person name="Weitz H."/>
            <person name="Taylor A."/>
            <person name="Grigoriev I.V."/>
            <person name="Nagy L.G."/>
            <person name="Martin F."/>
            <person name="Kauserud H."/>
        </authorList>
    </citation>
    <scope>NUCLEOTIDE SEQUENCE</scope>
    <source>
        <strain evidence="1">9284</strain>
    </source>
</reference>
<sequence>VHYRLYNADGAPPCKTAFDAGDPFMGRIAATFVPPPHIVASLKRCLANTELVNPTCRDTQLFEDCGRARSPMEDATRLVLLGDAPAALGRTPETAFAFKVVDDLTEREARAVCALDISGRRELEENQYLYFHLYTSAGEDSKSTLAFSTARPAVGRVERFRLAPPVTLATIKCFLALVERNPAYAHAHVYETVTAVEQLAEGEPEHACIVDGSIGSKDTPLVLVRRQEGGLGRVLFESRFLRPSAKVRLHPLVPQFGL</sequence>
<comment type="caution">
    <text evidence="1">The sequence shown here is derived from an EMBL/GenBank/DDBJ whole genome shotgun (WGS) entry which is preliminary data.</text>
</comment>
<evidence type="ECO:0000313" key="1">
    <source>
        <dbReference type="EMBL" id="KAJ7626967.1"/>
    </source>
</evidence>
<name>A0AAD7BPV2_9AGAR</name>
<dbReference type="EMBL" id="JARKIF010000011">
    <property type="protein sequence ID" value="KAJ7626967.1"/>
    <property type="molecule type" value="Genomic_DNA"/>
</dbReference>
<gene>
    <name evidence="1" type="ORF">FB45DRAFT_750059</name>
</gene>
<evidence type="ECO:0000313" key="2">
    <source>
        <dbReference type="Proteomes" id="UP001221142"/>
    </source>
</evidence>
<organism evidence="1 2">
    <name type="scientific">Roridomyces roridus</name>
    <dbReference type="NCBI Taxonomy" id="1738132"/>
    <lineage>
        <taxon>Eukaryota</taxon>
        <taxon>Fungi</taxon>
        <taxon>Dikarya</taxon>
        <taxon>Basidiomycota</taxon>
        <taxon>Agaricomycotina</taxon>
        <taxon>Agaricomycetes</taxon>
        <taxon>Agaricomycetidae</taxon>
        <taxon>Agaricales</taxon>
        <taxon>Marasmiineae</taxon>
        <taxon>Mycenaceae</taxon>
        <taxon>Roridomyces</taxon>
    </lineage>
</organism>
<dbReference type="Proteomes" id="UP001221142">
    <property type="component" value="Unassembled WGS sequence"/>
</dbReference>
<dbReference type="AlphaFoldDB" id="A0AAD7BPV2"/>
<feature type="non-terminal residue" evidence="1">
    <location>
        <position position="258"/>
    </location>
</feature>
<accession>A0AAD7BPV2</accession>